<evidence type="ECO:0000313" key="9">
    <source>
        <dbReference type="Proteomes" id="UP000011758"/>
    </source>
</evidence>
<name>M2Q320_9FIRM</name>
<feature type="coiled-coil region" evidence="7">
    <location>
        <begin position="47"/>
        <end position="74"/>
    </location>
</feature>
<dbReference type="GO" id="GO:0051301">
    <property type="term" value="P:cell division"/>
    <property type="evidence" value="ECO:0007669"/>
    <property type="project" value="UniProtKB-KW"/>
</dbReference>
<evidence type="ECO:0000256" key="4">
    <source>
        <dbReference type="ARBA" id="ARBA00022960"/>
    </source>
</evidence>
<dbReference type="PIRSF" id="PIRSF029938">
    <property type="entry name" value="UCP029938"/>
    <property type="match status" value="1"/>
</dbReference>
<dbReference type="AlphaFoldDB" id="M2Q320"/>
<organism evidence="8 9">
    <name type="scientific">Eggerthia catenaformis OT 569 = DSM 20559</name>
    <dbReference type="NCBI Taxonomy" id="999415"/>
    <lineage>
        <taxon>Bacteria</taxon>
        <taxon>Bacillati</taxon>
        <taxon>Bacillota</taxon>
        <taxon>Erysipelotrichia</taxon>
        <taxon>Erysipelotrichales</taxon>
        <taxon>Coprobacillaceae</taxon>
        <taxon>Eggerthia</taxon>
    </lineage>
</organism>
<comment type="subcellular location">
    <subcellularLocation>
        <location evidence="1">Cytoplasm</location>
    </subcellularLocation>
</comment>
<dbReference type="STRING" id="999415.HMPREF9943_00453"/>
<keyword evidence="6" id="KW-0131">Cell cycle</keyword>
<dbReference type="NCBIfam" id="TIGR03544">
    <property type="entry name" value="DivI1A_domain"/>
    <property type="match status" value="1"/>
</dbReference>
<dbReference type="Proteomes" id="UP000011758">
    <property type="component" value="Unassembled WGS sequence"/>
</dbReference>
<accession>M2Q320</accession>
<dbReference type="Pfam" id="PF05103">
    <property type="entry name" value="DivIVA"/>
    <property type="match status" value="1"/>
</dbReference>
<reference evidence="8 9" key="1">
    <citation type="submission" date="2013-02" db="EMBL/GenBank/DDBJ databases">
        <title>The Genome Sequence of Lactobacillus catenaformis F0143.</title>
        <authorList>
            <consortium name="The Broad Institute Genome Sequencing Platform"/>
            <person name="Earl A."/>
            <person name="Ward D."/>
            <person name="Feldgarden M."/>
            <person name="Gevers D."/>
            <person name="Izard J."/>
            <person name="Blanton J.M."/>
            <person name="Mathney J."/>
            <person name="Dewhirst F.E."/>
            <person name="Young S.K."/>
            <person name="Zeng Q."/>
            <person name="Gargeya S."/>
            <person name="Fitzgerald M."/>
            <person name="Haas B."/>
            <person name="Abouelleil A."/>
            <person name="Alvarado L."/>
            <person name="Arachchi H.M."/>
            <person name="Berlin A."/>
            <person name="Chapman S.B."/>
            <person name="Gearin G."/>
            <person name="Goldberg J."/>
            <person name="Griggs A."/>
            <person name="Gujja S."/>
            <person name="Hansen M."/>
            <person name="Heiman D."/>
            <person name="Howarth C."/>
            <person name="Larimer J."/>
            <person name="Lui A."/>
            <person name="MacDonald P.J.P."/>
            <person name="McCowen C."/>
            <person name="Montmayeur A."/>
            <person name="Murphy C."/>
            <person name="Neiman D."/>
            <person name="Pearson M."/>
            <person name="Priest M."/>
            <person name="Roberts A."/>
            <person name="Saif S."/>
            <person name="Shea T."/>
            <person name="Sisk P."/>
            <person name="Stolte C."/>
            <person name="Sykes S."/>
            <person name="Wortman J."/>
            <person name="Nusbaum C."/>
            <person name="Birren B."/>
        </authorList>
    </citation>
    <scope>NUCLEOTIDE SEQUENCE [LARGE SCALE GENOMIC DNA]</scope>
    <source>
        <strain evidence="8 9">OT 569</strain>
    </source>
</reference>
<evidence type="ECO:0000256" key="3">
    <source>
        <dbReference type="ARBA" id="ARBA00022618"/>
    </source>
</evidence>
<dbReference type="EMBL" id="AGEJ01000008">
    <property type="protein sequence ID" value="EMD17300.1"/>
    <property type="molecule type" value="Genomic_DNA"/>
</dbReference>
<sequence length="109" mass="12708">MENKIVLSPKKILNKQFEITFKGYSADEVDHFLDVVAADYTNFAAMLNESYEEIESLQTQLSKMKEQLETVSKTEQEEKTRVTEANLNSNIDLLRRLSQLEKEVYNKKD</sequence>
<protein>
    <submittedName>
        <fullName evidence="8">DivIVA domain-containing protein</fullName>
    </submittedName>
</protein>
<evidence type="ECO:0000256" key="1">
    <source>
        <dbReference type="ARBA" id="ARBA00004496"/>
    </source>
</evidence>
<dbReference type="PANTHER" id="PTHR35794:SF1">
    <property type="entry name" value="CELL CYCLE PROTEIN GPSB"/>
    <property type="match status" value="1"/>
</dbReference>
<dbReference type="OrthoDB" id="9815492at2"/>
<dbReference type="InterPro" id="IPR019933">
    <property type="entry name" value="DivIVA_domain"/>
</dbReference>
<gene>
    <name evidence="8" type="ORF">HMPREF9943_00453</name>
</gene>
<evidence type="ECO:0000256" key="2">
    <source>
        <dbReference type="ARBA" id="ARBA00022490"/>
    </source>
</evidence>
<evidence type="ECO:0000256" key="5">
    <source>
        <dbReference type="ARBA" id="ARBA00023054"/>
    </source>
</evidence>
<dbReference type="BioCyc" id="ECAT999415-HMP:GTTI-463-MONOMER"/>
<dbReference type="GO" id="GO:0005737">
    <property type="term" value="C:cytoplasm"/>
    <property type="evidence" value="ECO:0007669"/>
    <property type="project" value="UniProtKB-SubCell"/>
</dbReference>
<keyword evidence="9" id="KW-1185">Reference proteome</keyword>
<dbReference type="Gene3D" id="6.10.250.660">
    <property type="match status" value="1"/>
</dbReference>
<dbReference type="PANTHER" id="PTHR35794">
    <property type="entry name" value="CELL DIVISION PROTEIN DIVIVA"/>
    <property type="match status" value="1"/>
</dbReference>
<evidence type="ECO:0000256" key="7">
    <source>
        <dbReference type="SAM" id="Coils"/>
    </source>
</evidence>
<keyword evidence="3" id="KW-0132">Cell division</keyword>
<dbReference type="RefSeq" id="WP_004801654.1">
    <property type="nucleotide sequence ID" value="NZ_KB446646.1"/>
</dbReference>
<evidence type="ECO:0000256" key="6">
    <source>
        <dbReference type="ARBA" id="ARBA00023306"/>
    </source>
</evidence>
<evidence type="ECO:0000313" key="8">
    <source>
        <dbReference type="EMBL" id="EMD17300.1"/>
    </source>
</evidence>
<keyword evidence="2" id="KW-0963">Cytoplasm</keyword>
<dbReference type="InterPro" id="IPR007793">
    <property type="entry name" value="DivIVA_fam"/>
</dbReference>
<keyword evidence="5 7" id="KW-0175">Coiled coil</keyword>
<dbReference type="InterPro" id="IPR011229">
    <property type="entry name" value="Cell_cycle_GpsB"/>
</dbReference>
<dbReference type="eggNOG" id="COG3599">
    <property type="taxonomic scope" value="Bacteria"/>
</dbReference>
<comment type="caution">
    <text evidence="8">The sequence shown here is derived from an EMBL/GenBank/DDBJ whole genome shotgun (WGS) entry which is preliminary data.</text>
</comment>
<dbReference type="GO" id="GO:0008360">
    <property type="term" value="P:regulation of cell shape"/>
    <property type="evidence" value="ECO:0007669"/>
    <property type="project" value="UniProtKB-KW"/>
</dbReference>
<proteinExistence type="predicted"/>
<keyword evidence="4" id="KW-0133">Cell shape</keyword>